<dbReference type="InParanoid" id="A0A3N4L9J9"/>
<dbReference type="Proteomes" id="UP000277580">
    <property type="component" value="Unassembled WGS sequence"/>
</dbReference>
<reference evidence="2 3" key="1">
    <citation type="journal article" date="2018" name="Nat. Ecol. Evol.">
        <title>Pezizomycetes genomes reveal the molecular basis of ectomycorrhizal truffle lifestyle.</title>
        <authorList>
            <person name="Murat C."/>
            <person name="Payen T."/>
            <person name="Noel B."/>
            <person name="Kuo A."/>
            <person name="Morin E."/>
            <person name="Chen J."/>
            <person name="Kohler A."/>
            <person name="Krizsan K."/>
            <person name="Balestrini R."/>
            <person name="Da Silva C."/>
            <person name="Montanini B."/>
            <person name="Hainaut M."/>
            <person name="Levati E."/>
            <person name="Barry K.W."/>
            <person name="Belfiori B."/>
            <person name="Cichocki N."/>
            <person name="Clum A."/>
            <person name="Dockter R.B."/>
            <person name="Fauchery L."/>
            <person name="Guy J."/>
            <person name="Iotti M."/>
            <person name="Le Tacon F."/>
            <person name="Lindquist E.A."/>
            <person name="Lipzen A."/>
            <person name="Malagnac F."/>
            <person name="Mello A."/>
            <person name="Molinier V."/>
            <person name="Miyauchi S."/>
            <person name="Poulain J."/>
            <person name="Riccioni C."/>
            <person name="Rubini A."/>
            <person name="Sitrit Y."/>
            <person name="Splivallo R."/>
            <person name="Traeger S."/>
            <person name="Wang M."/>
            <person name="Zifcakova L."/>
            <person name="Wipf D."/>
            <person name="Zambonelli A."/>
            <person name="Paolocci F."/>
            <person name="Nowrousian M."/>
            <person name="Ottonello S."/>
            <person name="Baldrian P."/>
            <person name="Spatafora J.W."/>
            <person name="Henrissat B."/>
            <person name="Nagy L.G."/>
            <person name="Aury J.M."/>
            <person name="Wincker P."/>
            <person name="Grigoriev I.V."/>
            <person name="Bonfante P."/>
            <person name="Martin F.M."/>
        </authorList>
    </citation>
    <scope>NUCLEOTIDE SEQUENCE [LARGE SCALE GENOMIC DNA]</scope>
    <source>
        <strain evidence="2 3">CCBAS932</strain>
    </source>
</reference>
<gene>
    <name evidence="2" type="ORF">P167DRAFT_38058</name>
</gene>
<feature type="transmembrane region" description="Helical" evidence="1">
    <location>
        <begin position="27"/>
        <end position="47"/>
    </location>
</feature>
<name>A0A3N4L9J9_9PEZI</name>
<evidence type="ECO:0000256" key="1">
    <source>
        <dbReference type="SAM" id="Phobius"/>
    </source>
</evidence>
<organism evidence="2 3">
    <name type="scientific">Morchella conica CCBAS932</name>
    <dbReference type="NCBI Taxonomy" id="1392247"/>
    <lineage>
        <taxon>Eukaryota</taxon>
        <taxon>Fungi</taxon>
        <taxon>Dikarya</taxon>
        <taxon>Ascomycota</taxon>
        <taxon>Pezizomycotina</taxon>
        <taxon>Pezizomycetes</taxon>
        <taxon>Pezizales</taxon>
        <taxon>Morchellaceae</taxon>
        <taxon>Morchella</taxon>
    </lineage>
</organism>
<proteinExistence type="predicted"/>
<sequence length="75" mass="8146">MRFLSNRLELSQSIWAMMGGGTQDVKVIAFILFYFSIIALSRALFFFSHAGTSCGPGSEKVISRCVNHAGNVGTT</sequence>
<evidence type="ECO:0000313" key="2">
    <source>
        <dbReference type="EMBL" id="RPB14685.1"/>
    </source>
</evidence>
<dbReference type="EMBL" id="ML119116">
    <property type="protein sequence ID" value="RPB14685.1"/>
    <property type="molecule type" value="Genomic_DNA"/>
</dbReference>
<keyword evidence="1" id="KW-1133">Transmembrane helix</keyword>
<evidence type="ECO:0000313" key="3">
    <source>
        <dbReference type="Proteomes" id="UP000277580"/>
    </source>
</evidence>
<dbReference type="AlphaFoldDB" id="A0A3N4L9J9"/>
<keyword evidence="1" id="KW-0472">Membrane</keyword>
<keyword evidence="3" id="KW-1185">Reference proteome</keyword>
<keyword evidence="1" id="KW-0812">Transmembrane</keyword>
<protein>
    <submittedName>
        <fullName evidence="2">Uncharacterized protein</fullName>
    </submittedName>
</protein>
<accession>A0A3N4L9J9</accession>